<proteinExistence type="inferred from homology"/>
<keyword evidence="8" id="KW-1185">Reference proteome</keyword>
<dbReference type="GO" id="GO:0005524">
    <property type="term" value="F:ATP binding"/>
    <property type="evidence" value="ECO:0007669"/>
    <property type="project" value="UniProtKB-KW"/>
</dbReference>
<comment type="pathway">
    <text evidence="2 6">Metabolic intermediate biosynthesis; 5-phospho-alpha-D-ribose 1-diphosphate biosynthesis; 5-phospho-alpha-D-ribose 1-diphosphate from D-ribose 5-phosphate (route II): step 3/3.</text>
</comment>
<keyword evidence="5 6" id="KW-0067">ATP-binding</keyword>
<feature type="binding site" evidence="6">
    <location>
        <begin position="20"/>
        <end position="27"/>
    </location>
    <ligand>
        <name>ATP</name>
        <dbReference type="ChEBI" id="CHEBI:30616"/>
    </ligand>
</feature>
<comment type="catalytic activity">
    <reaction evidence="1 6">
        <text>alpha-D-ribose 1,5-bisphosphate + ATP = 5-phospho-alpha-D-ribose 1-diphosphate + ADP</text>
        <dbReference type="Rhea" id="RHEA:20109"/>
        <dbReference type="ChEBI" id="CHEBI:30616"/>
        <dbReference type="ChEBI" id="CHEBI:58017"/>
        <dbReference type="ChEBI" id="CHEBI:68688"/>
        <dbReference type="ChEBI" id="CHEBI:456216"/>
        <dbReference type="EC" id="2.7.4.23"/>
    </reaction>
</comment>
<reference evidence="7 8" key="1">
    <citation type="submission" date="2020-08" db="EMBL/GenBank/DDBJ databases">
        <title>Genomic Encyclopedia of Type Strains, Phase IV (KMG-IV): sequencing the most valuable type-strain genomes for metagenomic binning, comparative biology and taxonomic classification.</title>
        <authorList>
            <person name="Goeker M."/>
        </authorList>
    </citation>
    <scope>NUCLEOTIDE SEQUENCE [LARGE SCALE GENOMIC DNA]</scope>
    <source>
        <strain evidence="7 8">DSM 16268</strain>
    </source>
</reference>
<dbReference type="GO" id="GO:0019634">
    <property type="term" value="P:organic phosphonate metabolic process"/>
    <property type="evidence" value="ECO:0007669"/>
    <property type="project" value="UniProtKB-UniRule"/>
</dbReference>
<keyword evidence="4 6" id="KW-0547">Nucleotide-binding</keyword>
<keyword evidence="3 6" id="KW-0808">Transferase</keyword>
<evidence type="ECO:0000256" key="2">
    <source>
        <dbReference type="ARBA" id="ARBA00005069"/>
    </source>
</evidence>
<protein>
    <recommendedName>
        <fullName evidence="6">Ribose 1,5-bisphosphate phosphokinase PhnN</fullName>
        <ecNumber evidence="6">2.7.4.23</ecNumber>
    </recommendedName>
    <alternativeName>
        <fullName evidence="6">Ribose 1,5-bisphosphokinase</fullName>
    </alternativeName>
</protein>
<comment type="caution">
    <text evidence="7">The sequence shown here is derived from an EMBL/GenBank/DDBJ whole genome shotgun (WGS) entry which is preliminary data.</text>
</comment>
<dbReference type="GO" id="GO:0033863">
    <property type="term" value="F:ribose 1,5-bisphosphate phosphokinase activity"/>
    <property type="evidence" value="ECO:0007669"/>
    <property type="project" value="UniProtKB-UniRule"/>
</dbReference>
<dbReference type="GO" id="GO:0006015">
    <property type="term" value="P:5-phosphoribose 1-diphosphate biosynthetic process"/>
    <property type="evidence" value="ECO:0007669"/>
    <property type="project" value="UniProtKB-UniRule"/>
</dbReference>
<dbReference type="Gene3D" id="3.40.50.300">
    <property type="entry name" value="P-loop containing nucleotide triphosphate hydrolases"/>
    <property type="match status" value="1"/>
</dbReference>
<dbReference type="Proteomes" id="UP000523821">
    <property type="component" value="Unassembled WGS sequence"/>
</dbReference>
<name>A0A7W9FLL9_9HYPH</name>
<comment type="function">
    <text evidence="6">Catalyzes the phosphorylation of ribose 1,5-bisphosphate to 5-phospho-D-ribosyl alpha-1-diphosphate (PRPP).</text>
</comment>
<sequence length="188" mass="19641">MNERVSPAQVGTGAFVAVVGPSGAGKDTLIELARRGLAGEPRFVFPRRIVTRPSSGAEDHDTLTPEAFELAAADGRFPLHWRAHGLGYALPGSVETALGAGGVVVCNLSRAVVPLARARFERVCAVLVTAPADVLAARIAARGRPEDGPVGERLARTVPTEPPDLTIENVGRPEAGAERLIAFLRALG</sequence>
<dbReference type="EC" id="2.7.4.23" evidence="6"/>
<evidence type="ECO:0000313" key="8">
    <source>
        <dbReference type="Proteomes" id="UP000523821"/>
    </source>
</evidence>
<organism evidence="7 8">
    <name type="scientific">Prosthecomicrobium pneumaticum</name>
    <dbReference type="NCBI Taxonomy" id="81895"/>
    <lineage>
        <taxon>Bacteria</taxon>
        <taxon>Pseudomonadati</taxon>
        <taxon>Pseudomonadota</taxon>
        <taxon>Alphaproteobacteria</taxon>
        <taxon>Hyphomicrobiales</taxon>
        <taxon>Kaistiaceae</taxon>
        <taxon>Prosthecomicrobium</taxon>
    </lineage>
</organism>
<evidence type="ECO:0000313" key="7">
    <source>
        <dbReference type="EMBL" id="MBB5752938.1"/>
    </source>
</evidence>
<evidence type="ECO:0000256" key="4">
    <source>
        <dbReference type="ARBA" id="ARBA00022741"/>
    </source>
</evidence>
<dbReference type="UniPathway" id="UPA00087">
    <property type="reaction ID" value="UER00175"/>
</dbReference>
<evidence type="ECO:0000256" key="6">
    <source>
        <dbReference type="HAMAP-Rule" id="MF_00836"/>
    </source>
</evidence>
<comment type="similarity">
    <text evidence="6">Belongs to the ribose 1,5-bisphosphokinase family.</text>
</comment>
<evidence type="ECO:0000256" key="5">
    <source>
        <dbReference type="ARBA" id="ARBA00022840"/>
    </source>
</evidence>
<dbReference type="NCBIfam" id="TIGR02322">
    <property type="entry name" value="phosphon_PhnN"/>
    <property type="match status" value="1"/>
</dbReference>
<keyword evidence="7" id="KW-0418">Kinase</keyword>
<dbReference type="AlphaFoldDB" id="A0A7W9FLL9"/>
<dbReference type="RefSeq" id="WP_183855192.1">
    <property type="nucleotide sequence ID" value="NZ_JACHOO010000003.1"/>
</dbReference>
<gene>
    <name evidence="6" type="primary">phnN</name>
    <name evidence="7" type="ORF">GGQ63_001992</name>
</gene>
<dbReference type="EMBL" id="JACHOO010000003">
    <property type="protein sequence ID" value="MBB5752938.1"/>
    <property type="molecule type" value="Genomic_DNA"/>
</dbReference>
<dbReference type="SUPFAM" id="SSF52540">
    <property type="entry name" value="P-loop containing nucleoside triphosphate hydrolases"/>
    <property type="match status" value="1"/>
</dbReference>
<evidence type="ECO:0000256" key="3">
    <source>
        <dbReference type="ARBA" id="ARBA00022679"/>
    </source>
</evidence>
<accession>A0A7W9FLL9</accession>
<dbReference type="InterPro" id="IPR027417">
    <property type="entry name" value="P-loop_NTPase"/>
</dbReference>
<dbReference type="HAMAP" id="MF_00836">
    <property type="entry name" value="PhnN"/>
    <property type="match status" value="1"/>
</dbReference>
<dbReference type="InterPro" id="IPR012699">
    <property type="entry name" value="PhnN"/>
</dbReference>
<evidence type="ECO:0000256" key="1">
    <source>
        <dbReference type="ARBA" id="ARBA00000373"/>
    </source>
</evidence>